<gene>
    <name evidence="4" type="ORF">CYMTET_3741</name>
</gene>
<keyword evidence="2" id="KW-0812">Transmembrane</keyword>
<dbReference type="SMART" id="SM00327">
    <property type="entry name" value="VWA"/>
    <property type="match status" value="1"/>
</dbReference>
<keyword evidence="2" id="KW-1133">Transmembrane helix</keyword>
<dbReference type="InterPro" id="IPR036465">
    <property type="entry name" value="vWFA_dom_sf"/>
</dbReference>
<feature type="transmembrane region" description="Helical" evidence="2">
    <location>
        <begin position="609"/>
        <end position="630"/>
    </location>
</feature>
<evidence type="ECO:0000256" key="1">
    <source>
        <dbReference type="SAM" id="MobiDB-lite"/>
    </source>
</evidence>
<protein>
    <recommendedName>
        <fullName evidence="3">VWFA domain-containing protein</fullName>
    </recommendedName>
</protein>
<dbReference type="SUPFAM" id="SSF53300">
    <property type="entry name" value="vWA-like"/>
    <property type="match status" value="1"/>
</dbReference>
<dbReference type="InterPro" id="IPR051173">
    <property type="entry name" value="Ca_channel_alpha-2/delta"/>
</dbReference>
<dbReference type="PANTHER" id="PTHR10166">
    <property type="entry name" value="VOLTAGE-DEPENDENT CALCIUM CHANNEL SUBUNIT ALPHA-2/DELTA-RELATED"/>
    <property type="match status" value="1"/>
</dbReference>
<reference evidence="4 5" key="1">
    <citation type="journal article" date="2015" name="Genome Biol. Evol.">
        <title>Comparative Genomics of a Bacterivorous Green Alga Reveals Evolutionary Causalities and Consequences of Phago-Mixotrophic Mode of Nutrition.</title>
        <authorList>
            <person name="Burns J.A."/>
            <person name="Paasch A."/>
            <person name="Narechania A."/>
            <person name="Kim E."/>
        </authorList>
    </citation>
    <scope>NUCLEOTIDE SEQUENCE [LARGE SCALE GENOMIC DNA]</scope>
    <source>
        <strain evidence="4 5">PLY_AMNH</strain>
    </source>
</reference>
<feature type="compositionally biased region" description="Polar residues" evidence="1">
    <location>
        <begin position="703"/>
        <end position="715"/>
    </location>
</feature>
<organism evidence="4 5">
    <name type="scientific">Cymbomonas tetramitiformis</name>
    <dbReference type="NCBI Taxonomy" id="36881"/>
    <lineage>
        <taxon>Eukaryota</taxon>
        <taxon>Viridiplantae</taxon>
        <taxon>Chlorophyta</taxon>
        <taxon>Pyramimonadophyceae</taxon>
        <taxon>Pyramimonadales</taxon>
        <taxon>Pyramimonadaceae</taxon>
        <taxon>Cymbomonas</taxon>
    </lineage>
</organism>
<accession>A0AAE0H310</accession>
<name>A0AAE0H310_9CHLO</name>
<evidence type="ECO:0000313" key="4">
    <source>
        <dbReference type="EMBL" id="KAK3288795.1"/>
    </source>
</evidence>
<keyword evidence="5" id="KW-1185">Reference proteome</keyword>
<dbReference type="PROSITE" id="PS50234">
    <property type="entry name" value="VWFA"/>
    <property type="match status" value="1"/>
</dbReference>
<proteinExistence type="predicted"/>
<feature type="domain" description="VWFA" evidence="3">
    <location>
        <begin position="170"/>
        <end position="351"/>
    </location>
</feature>
<dbReference type="InterPro" id="IPR002035">
    <property type="entry name" value="VWF_A"/>
</dbReference>
<dbReference type="PANTHER" id="PTHR10166:SF37">
    <property type="entry name" value="STOLID, ISOFORM H"/>
    <property type="match status" value="1"/>
</dbReference>
<evidence type="ECO:0000313" key="5">
    <source>
        <dbReference type="Proteomes" id="UP001190700"/>
    </source>
</evidence>
<dbReference type="AlphaFoldDB" id="A0AAE0H310"/>
<evidence type="ECO:0000259" key="3">
    <source>
        <dbReference type="PROSITE" id="PS50234"/>
    </source>
</evidence>
<dbReference type="GO" id="GO:0005891">
    <property type="term" value="C:voltage-gated calcium channel complex"/>
    <property type="evidence" value="ECO:0007669"/>
    <property type="project" value="TreeGrafter"/>
</dbReference>
<dbReference type="EMBL" id="LGRX02000354">
    <property type="protein sequence ID" value="KAK3288795.1"/>
    <property type="molecule type" value="Genomic_DNA"/>
</dbReference>
<dbReference type="Proteomes" id="UP001190700">
    <property type="component" value="Unassembled WGS sequence"/>
</dbReference>
<sequence length="722" mass="78140">MLTSFAVTEIKVLLKEREVEARKIAVKISKEYQLYKDAGEGKKACEGYNACSDSLSVSICDPDYGSTEGCDCAGRAVSKGVSVVKESSKVSTFTEITQVACYTQNLQSTFRTLDEEAEGSLKWIYYGSVEGVLVNYPGILWEREANKDCSPEYDPTFRPWYVQGATGPKNVVVIIDQSGSMKGFDRMQNAIEAAVSVVEGLVHTDYLSVVAFGSYATSPNSYLVPASESYRKSVVSWIKSLEPYGNTCFKCGFTKAFEILRRSEAQSFSAGCNTAILFLTDGDPTDSLPNTIAYINEQRVDTQYLFYYTLGSGVTKDLVRQMACGTDGVYKHVDDGDSFDLRQAFGSYTRVFSAMLAEAQVSNVAYSEPYYSVPDIFGEVTSVVVPVYDNSSTPWVFLGVASADVPVCVLERLVTDDMHSDSATTGDTVQGCTCLSSYTYDGKSFEGCTTYDWSSAWCGTESCGICDEQVTPGGCWDICQPNENLAVVEDLLRNLSAVCATTTRPSACTLEALRGSETCGVCGVEDRALLTPAILATSDSTWEADGYSATDDTRNDDLCDSRFSNEVCYECPASMTPSCTKEKCETAVKNRQESDKAGVCSSGSSETDVVLIVCVILAVVLASLVVFFVCRKYFKRKSAPMGDGGRASVELESTDHNNIPVAMPVNVPQHVSVPGAVTQLPPYSANHGTNAYHSVQPPPHLPLSSQGGNSGSHQAQAPIYTF</sequence>
<keyword evidence="2" id="KW-0472">Membrane</keyword>
<evidence type="ECO:0000256" key="2">
    <source>
        <dbReference type="SAM" id="Phobius"/>
    </source>
</evidence>
<dbReference type="Pfam" id="PF00092">
    <property type="entry name" value="VWA"/>
    <property type="match status" value="1"/>
</dbReference>
<feature type="region of interest" description="Disordered" evidence="1">
    <location>
        <begin position="687"/>
        <end position="715"/>
    </location>
</feature>
<comment type="caution">
    <text evidence="4">The sequence shown here is derived from an EMBL/GenBank/DDBJ whole genome shotgun (WGS) entry which is preliminary data.</text>
</comment>
<dbReference type="GO" id="GO:0005245">
    <property type="term" value="F:voltage-gated calcium channel activity"/>
    <property type="evidence" value="ECO:0007669"/>
    <property type="project" value="TreeGrafter"/>
</dbReference>
<dbReference type="Gene3D" id="3.40.50.410">
    <property type="entry name" value="von Willebrand factor, type A domain"/>
    <property type="match status" value="1"/>
</dbReference>